<dbReference type="PANTHER" id="PTHR46957">
    <property type="entry name" value="CYTOKINE RECEPTOR"/>
    <property type="match status" value="1"/>
</dbReference>
<keyword evidence="8 22" id="KW-0732">Signal</keyword>
<dbReference type="Proteomes" id="UP000515203">
    <property type="component" value="Unplaced"/>
</dbReference>
<name>A0A6P6DUV4_OCTDE</name>
<comment type="catalytic activity">
    <reaction evidence="16">
        <text>O-phospho-L-tyrosyl-[protein] + H2O = L-tyrosyl-[protein] + phosphate</text>
        <dbReference type="Rhea" id="RHEA:10684"/>
        <dbReference type="Rhea" id="RHEA-COMP:10136"/>
        <dbReference type="Rhea" id="RHEA-COMP:20101"/>
        <dbReference type="ChEBI" id="CHEBI:15377"/>
        <dbReference type="ChEBI" id="CHEBI:43474"/>
        <dbReference type="ChEBI" id="CHEBI:46858"/>
        <dbReference type="ChEBI" id="CHEBI:61978"/>
        <dbReference type="EC" id="3.1.3.48"/>
    </reaction>
</comment>
<dbReference type="PRINTS" id="PR00700">
    <property type="entry name" value="PRTYPHPHTASE"/>
</dbReference>
<dbReference type="InterPro" id="IPR029021">
    <property type="entry name" value="Prot-tyrosine_phosphatase-like"/>
</dbReference>
<dbReference type="Gene3D" id="2.60.40.10">
    <property type="entry name" value="Immunoglobulins"/>
    <property type="match status" value="9"/>
</dbReference>
<feature type="transmembrane region" description="Helical" evidence="21">
    <location>
        <begin position="862"/>
        <end position="886"/>
    </location>
</feature>
<feature type="domain" description="Tyrosine specific protein phosphatases" evidence="24">
    <location>
        <begin position="1107"/>
        <end position="1180"/>
    </location>
</feature>
<feature type="signal peptide" evidence="22">
    <location>
        <begin position="1"/>
        <end position="28"/>
    </location>
</feature>
<keyword evidence="6" id="KW-0597">Phosphoprotein</keyword>
<proteinExistence type="predicted"/>
<dbReference type="SMART" id="SM00194">
    <property type="entry name" value="PTPc"/>
    <property type="match status" value="1"/>
</dbReference>
<dbReference type="PANTHER" id="PTHR46957:SF10">
    <property type="entry name" value="PROTEIN TYROSINE PHOSPHATASE, RECEPTOR TYPE, H"/>
    <property type="match status" value="1"/>
</dbReference>
<feature type="domain" description="Fibronectin type-III" evidence="25">
    <location>
        <begin position="593"/>
        <end position="677"/>
    </location>
</feature>
<organism evidence="26 27">
    <name type="scientific">Octodon degus</name>
    <name type="common">Degu</name>
    <name type="synonym">Sciurus degus</name>
    <dbReference type="NCBI Taxonomy" id="10160"/>
    <lineage>
        <taxon>Eukaryota</taxon>
        <taxon>Metazoa</taxon>
        <taxon>Chordata</taxon>
        <taxon>Craniata</taxon>
        <taxon>Vertebrata</taxon>
        <taxon>Euteleostomi</taxon>
        <taxon>Mammalia</taxon>
        <taxon>Eutheria</taxon>
        <taxon>Euarchontoglires</taxon>
        <taxon>Glires</taxon>
        <taxon>Rodentia</taxon>
        <taxon>Hystricomorpha</taxon>
        <taxon>Octodontidae</taxon>
        <taxon>Octodon</taxon>
    </lineage>
</organism>
<dbReference type="GO" id="GO:0043235">
    <property type="term" value="C:receptor complex"/>
    <property type="evidence" value="ECO:0007669"/>
    <property type="project" value="TreeGrafter"/>
</dbReference>
<evidence type="ECO:0000256" key="10">
    <source>
        <dbReference type="ARBA" id="ARBA00022912"/>
    </source>
</evidence>
<dbReference type="GO" id="GO:0031528">
    <property type="term" value="C:microvillus membrane"/>
    <property type="evidence" value="ECO:0007669"/>
    <property type="project" value="UniProtKB-SubCell"/>
</dbReference>
<feature type="domain" description="Fibronectin type-III" evidence="25">
    <location>
        <begin position="680"/>
        <end position="777"/>
    </location>
</feature>
<feature type="domain" description="Fibronectin type-III" evidence="25">
    <location>
        <begin position="325"/>
        <end position="414"/>
    </location>
</feature>
<dbReference type="InterPro" id="IPR003961">
    <property type="entry name" value="FN3_dom"/>
</dbReference>
<evidence type="ECO:0000259" key="25">
    <source>
        <dbReference type="PROSITE" id="PS50853"/>
    </source>
</evidence>
<dbReference type="Pfam" id="PF00102">
    <property type="entry name" value="Y_phosphatase"/>
    <property type="match status" value="1"/>
</dbReference>
<evidence type="ECO:0000256" key="5">
    <source>
        <dbReference type="ARBA" id="ARBA00022490"/>
    </source>
</evidence>
<dbReference type="InterPro" id="IPR050713">
    <property type="entry name" value="RTP_Phos/Ushers"/>
</dbReference>
<evidence type="ECO:0000256" key="2">
    <source>
        <dbReference type="ARBA" id="ARBA00004496"/>
    </source>
</evidence>
<evidence type="ECO:0000256" key="16">
    <source>
        <dbReference type="ARBA" id="ARBA00051722"/>
    </source>
</evidence>
<reference evidence="27" key="1">
    <citation type="submission" date="2025-08" db="UniProtKB">
        <authorList>
            <consortium name="RefSeq"/>
        </authorList>
    </citation>
    <scope>IDENTIFICATION</scope>
</reference>
<dbReference type="Gene3D" id="3.90.190.10">
    <property type="entry name" value="Protein tyrosine phosphatase superfamily"/>
    <property type="match status" value="1"/>
</dbReference>
<evidence type="ECO:0000256" key="19">
    <source>
        <dbReference type="ARBA" id="ARBA00073597"/>
    </source>
</evidence>
<dbReference type="PROSITE" id="PS50055">
    <property type="entry name" value="TYR_PHOSPHATASE_PTP"/>
    <property type="match status" value="1"/>
</dbReference>
<dbReference type="Pfam" id="PF00041">
    <property type="entry name" value="fn3"/>
    <property type="match status" value="7"/>
</dbReference>
<dbReference type="RefSeq" id="XP_023563746.1">
    <property type="nucleotide sequence ID" value="XM_023707978.1"/>
</dbReference>
<dbReference type="OrthoDB" id="6058203at2759"/>
<dbReference type="FunFam" id="3.90.190.10:FF:000009">
    <property type="entry name" value="Receptor-type tyrosine-protein phosphatase beta"/>
    <property type="match status" value="1"/>
</dbReference>
<evidence type="ECO:0000256" key="1">
    <source>
        <dbReference type="ARBA" id="ARBA00004247"/>
    </source>
</evidence>
<dbReference type="InterPro" id="IPR000387">
    <property type="entry name" value="Tyr_Pase_dom"/>
</dbReference>
<keyword evidence="15" id="KW-0966">Cell projection</keyword>
<evidence type="ECO:0000256" key="20">
    <source>
        <dbReference type="ARBA" id="ARBA00083614"/>
    </source>
</evidence>
<gene>
    <name evidence="27" type="primary">Ptprh</name>
</gene>
<evidence type="ECO:0000256" key="17">
    <source>
        <dbReference type="ARBA" id="ARBA00060382"/>
    </source>
</evidence>
<evidence type="ECO:0000256" key="21">
    <source>
        <dbReference type="SAM" id="Phobius"/>
    </source>
</evidence>
<evidence type="ECO:0000256" key="11">
    <source>
        <dbReference type="ARBA" id="ARBA00022989"/>
    </source>
</evidence>
<dbReference type="AlphaFoldDB" id="A0A6P6DUV4"/>
<dbReference type="InterPro" id="IPR016130">
    <property type="entry name" value="Tyr_Pase_AS"/>
</dbReference>
<dbReference type="CDD" id="cd00063">
    <property type="entry name" value="FN3"/>
    <property type="match status" value="8"/>
</dbReference>
<evidence type="ECO:0000256" key="7">
    <source>
        <dbReference type="ARBA" id="ARBA00022692"/>
    </source>
</evidence>
<dbReference type="FunFam" id="2.60.40.10:FF:000374">
    <property type="entry name" value="Protein tyrosine phosphatase, receptor type, H"/>
    <property type="match status" value="6"/>
</dbReference>
<evidence type="ECO:0000256" key="13">
    <source>
        <dbReference type="ARBA" id="ARBA00023157"/>
    </source>
</evidence>
<dbReference type="InParanoid" id="A0A6P6DUV4"/>
<dbReference type="InterPro" id="IPR013783">
    <property type="entry name" value="Ig-like_fold"/>
</dbReference>
<dbReference type="EC" id="3.1.3.48" evidence="3"/>
<feature type="domain" description="Fibronectin type-III" evidence="25">
    <location>
        <begin position="147"/>
        <end position="236"/>
    </location>
</feature>
<comment type="subunit">
    <text evidence="18">Homodimer; disulfide-linked. Interacts with LCK. Interacts (phosphorylated form) with GRB2 (via SH2 domain). Interacts (phosphorylated form) with FYN (via SH2 domain). Interacts (via extracellular domain) with CEACAM20 (via extracellular domain); the interaction dephosphorylates CEACAM20.</text>
</comment>
<dbReference type="GO" id="GO:0016324">
    <property type="term" value="C:apical plasma membrane"/>
    <property type="evidence" value="ECO:0007669"/>
    <property type="project" value="UniProtKB-SubCell"/>
</dbReference>
<evidence type="ECO:0000313" key="26">
    <source>
        <dbReference type="Proteomes" id="UP000515203"/>
    </source>
</evidence>
<dbReference type="PROSITE" id="PS50853">
    <property type="entry name" value="FN3"/>
    <property type="match status" value="8"/>
</dbReference>
<dbReference type="GO" id="GO:0004725">
    <property type="term" value="F:protein tyrosine phosphatase activity"/>
    <property type="evidence" value="ECO:0007669"/>
    <property type="project" value="UniProtKB-EC"/>
</dbReference>
<feature type="domain" description="Fibronectin type-III" evidence="25">
    <location>
        <begin position="415"/>
        <end position="502"/>
    </location>
</feature>
<evidence type="ECO:0000256" key="15">
    <source>
        <dbReference type="ARBA" id="ARBA00023273"/>
    </source>
</evidence>
<protein>
    <recommendedName>
        <fullName evidence="19">Receptor-type tyrosine-protein phosphatase H</fullName>
        <ecNumber evidence="3">3.1.3.48</ecNumber>
    </recommendedName>
    <alternativeName>
        <fullName evidence="20">Stomach cancer-associated protein tyrosine phosphatase 1</fullName>
    </alternativeName>
</protein>
<dbReference type="SUPFAM" id="SSF52799">
    <property type="entry name" value="(Phosphotyrosine protein) phosphatases II"/>
    <property type="match status" value="1"/>
</dbReference>
<dbReference type="InterPro" id="IPR036116">
    <property type="entry name" value="FN3_sf"/>
</dbReference>
<keyword evidence="5" id="KW-0963">Cytoplasm</keyword>
<evidence type="ECO:0000259" key="24">
    <source>
        <dbReference type="PROSITE" id="PS50056"/>
    </source>
</evidence>
<dbReference type="SMART" id="SM00404">
    <property type="entry name" value="PTPc_motif"/>
    <property type="match status" value="1"/>
</dbReference>
<dbReference type="InterPro" id="IPR000242">
    <property type="entry name" value="PTP_cat"/>
</dbReference>
<keyword evidence="26" id="KW-1185">Reference proteome</keyword>
<evidence type="ECO:0000256" key="14">
    <source>
        <dbReference type="ARBA" id="ARBA00023180"/>
    </source>
</evidence>
<dbReference type="GO" id="GO:0005737">
    <property type="term" value="C:cytoplasm"/>
    <property type="evidence" value="ECO:0007669"/>
    <property type="project" value="UniProtKB-SubCell"/>
</dbReference>
<evidence type="ECO:0000256" key="6">
    <source>
        <dbReference type="ARBA" id="ARBA00022553"/>
    </source>
</evidence>
<dbReference type="PROSITE" id="PS50056">
    <property type="entry name" value="TYR_PHOSPHATASE_2"/>
    <property type="match status" value="1"/>
</dbReference>
<feature type="domain" description="Fibronectin type-III" evidence="25">
    <location>
        <begin position="237"/>
        <end position="324"/>
    </location>
</feature>
<evidence type="ECO:0000256" key="8">
    <source>
        <dbReference type="ARBA" id="ARBA00022729"/>
    </source>
</evidence>
<dbReference type="GeneID" id="101562600"/>
<keyword evidence="7 21" id="KW-0812">Transmembrane</keyword>
<accession>A0A6P6DUV4</accession>
<feature type="domain" description="Fibronectin type-III" evidence="25">
    <location>
        <begin position="503"/>
        <end position="592"/>
    </location>
</feature>
<keyword evidence="14" id="KW-0325">Glycoprotein</keyword>
<keyword evidence="10" id="KW-0904">Protein phosphatase</keyword>
<evidence type="ECO:0000256" key="12">
    <source>
        <dbReference type="ARBA" id="ARBA00023136"/>
    </source>
</evidence>
<feature type="chain" id="PRO_5027996893" description="Receptor-type tyrosine-protein phosphatase H" evidence="22">
    <location>
        <begin position="29"/>
        <end position="1225"/>
    </location>
</feature>
<feature type="domain" description="Fibronectin type-III" evidence="25">
    <location>
        <begin position="55"/>
        <end position="146"/>
    </location>
</feature>
<dbReference type="SMART" id="SM00060">
    <property type="entry name" value="FN3"/>
    <property type="match status" value="9"/>
</dbReference>
<keyword evidence="12 21" id="KW-0472">Membrane</keyword>
<dbReference type="CTD" id="5794"/>
<comment type="subcellular location">
    <subcellularLocation>
        <location evidence="1">Apical cell membrane</location>
        <topology evidence="1">Single-pass type I membrane protein</topology>
    </subcellularLocation>
    <subcellularLocation>
        <location evidence="17">Cell projection</location>
        <location evidence="17">Microvillus membrane</location>
        <topology evidence="17">Single-pass type I membrane protein</topology>
    </subcellularLocation>
    <subcellularLocation>
        <location evidence="2">Cytoplasm</location>
    </subcellularLocation>
</comment>
<dbReference type="PROSITE" id="PS00383">
    <property type="entry name" value="TYR_PHOSPHATASE_1"/>
    <property type="match status" value="1"/>
</dbReference>
<evidence type="ECO:0000256" key="9">
    <source>
        <dbReference type="ARBA" id="ARBA00022801"/>
    </source>
</evidence>
<keyword evidence="4" id="KW-1003">Cell membrane</keyword>
<dbReference type="InterPro" id="IPR003595">
    <property type="entry name" value="Tyr_Pase_cat"/>
</dbReference>
<dbReference type="SUPFAM" id="SSF49265">
    <property type="entry name" value="Fibronectin type III"/>
    <property type="match status" value="5"/>
</dbReference>
<dbReference type="FunCoup" id="A0A6P6DUV4">
    <property type="interactions" value="32"/>
</dbReference>
<keyword evidence="9" id="KW-0378">Hydrolase</keyword>
<keyword evidence="11 21" id="KW-1133">Transmembrane helix</keyword>
<sequence>MARAAGGLGVWRSLVLLGLCSWTVGGEAGCPEWHWLREWEADKCGALADRVPHPKPQPVRGLWVHAEINSSLSLQWEEPQSSVPQNLTFWDLWNLGSNTSDTQKTTDTSVTMEGPCPGSSYAFSVCMEKDGVNGTWESLNASTAPNPVRCLRVGARTNSSISLCWEAPQDPTSQNLTYWVLWTGDGDDGDTQKTTDTSVTMEGLRPGSSYAFSVWVEKDGFNSTRETLQAATAPNPVTNLRVHAQTNSSISLRWEEPQGSASQNLTYRVHWTGDGDDGDTQKTTDTSVTVEGLRPGSSYAFSVWVEKDGVNGTRETLQAATAPNPVRCLRVEAQTNSSISLRWEVPQDPSSQNLTYWVLWTGDGDDGDTHKTTDTSVTVEGLRPGSSYAFSVWVEKDGVNSTRETLQAATVPNPVRSLRVEAQKNSSISLRWEEPQGSASQNLTYRVLWTGDVDGGDTQKTTDTSVTVEGLHSGSSYAFSVWVEKEGVSGTRETLQAATAPNPVRSLRVEAQTNSSISLRWEEPQDSASQNLTYWVQWTGDGDDGDTQKTTDTSVTVEGLRPGSSYAFSVWVEKDGFNSTRETLQAATVPNPVRSLRVEAQTNSSISLRWEEPQGSGSDARDFIYWVLWTGDGDTNGTQNTRHTNVTLDELQPGSLYQFLVWSEKNGINSTHETENATTAPNSVTHLQNTSETNTSVSLTWEAPEDPHSHLYTYQIQWGSEAHPPEAGANWTGRSKETRYVVTALRPGTLYTFRVCAERNEVASHMQSLHASTAPDSVTIASCVSASGGYGLILNWPCPTGGYDGFELKVGGQQGSQHRSECGTRVLLSGLGPARSYTVTVTTIWSGLRAVSVPATCYTDSAGVIAGAVVGVLLLLLLVGLVVLFLKKRKRKQQKQEAPQDLALSFPGDILAKNFADHVRRNEKDSNRGFADEYQQLSLEGEGQPQLVALAPENKAKNRYRNVLPYDWSRVPLQPLHDEPGSDYINASFMPGRSSPRDFIAAQGPLPQTVGDFWRLVWEQQSRTVVMLTNCLEAGRVKCEHYWPLDTQPCTHGHLQVALVGEEVTENWAIRDLQLLHVKEKKSLSVRQFHYLSWPDHGVPHSPDPLLAFWKTLRLWLDQTSEGGPPIVHCSAGVGRTGTLIALVVLLQQLECEGLVGPLGFMKKMRQSRPLMVQTEAQYVFLHQCILRHLELSAATPVQKDAVYKNVASLIYENADAIRAHELQV</sequence>
<evidence type="ECO:0000256" key="3">
    <source>
        <dbReference type="ARBA" id="ARBA00013064"/>
    </source>
</evidence>
<evidence type="ECO:0000256" key="22">
    <source>
        <dbReference type="SAM" id="SignalP"/>
    </source>
</evidence>
<evidence type="ECO:0000313" key="27">
    <source>
        <dbReference type="RefSeq" id="XP_023563746.1"/>
    </source>
</evidence>
<feature type="domain" description="Tyrosine-protein phosphatase" evidence="23">
    <location>
        <begin position="930"/>
        <end position="1189"/>
    </location>
</feature>
<evidence type="ECO:0000259" key="23">
    <source>
        <dbReference type="PROSITE" id="PS50055"/>
    </source>
</evidence>
<keyword evidence="27" id="KW-0675">Receptor</keyword>
<keyword evidence="13" id="KW-1015">Disulfide bond</keyword>
<evidence type="ECO:0000256" key="18">
    <source>
        <dbReference type="ARBA" id="ARBA00064282"/>
    </source>
</evidence>
<evidence type="ECO:0000256" key="4">
    <source>
        <dbReference type="ARBA" id="ARBA00022475"/>
    </source>
</evidence>